<dbReference type="AlphaFoldDB" id="A0A0D0PTZ3"/>
<dbReference type="InterPro" id="IPR041657">
    <property type="entry name" value="HTH_17"/>
</dbReference>
<feature type="domain" description="Helix-turn-helix" evidence="1">
    <location>
        <begin position="13"/>
        <end position="58"/>
    </location>
</feature>
<gene>
    <name evidence="2" type="ORF">TR51_21010</name>
</gene>
<evidence type="ECO:0000313" key="3">
    <source>
        <dbReference type="Proteomes" id="UP000032066"/>
    </source>
</evidence>
<dbReference type="NCBIfam" id="TIGR01764">
    <property type="entry name" value="excise"/>
    <property type="match status" value="1"/>
</dbReference>
<dbReference type="InterPro" id="IPR010093">
    <property type="entry name" value="SinI_DNA-bd"/>
</dbReference>
<dbReference type="SUPFAM" id="SSF46955">
    <property type="entry name" value="Putative DNA-binding domain"/>
    <property type="match status" value="1"/>
</dbReference>
<accession>A0A0D0PTZ3</accession>
<sequence length="150" mass="15888">MRNDGEGCGVQEFYSVEDVAELLGLHVKTVRGYVRDGKLKAVRIGKQYRIARAEVEAFTGGGTVADSVGPRRAEVSAVVQVGGVGRAEGDRLVTAVLAAAGAWSSGESRPLWVQAVRDEARSGLRFVVLGPPRRVGDVLGLIDDLTGEVQ</sequence>
<proteinExistence type="predicted"/>
<dbReference type="Proteomes" id="UP000032066">
    <property type="component" value="Unassembled WGS sequence"/>
</dbReference>
<evidence type="ECO:0000259" key="1">
    <source>
        <dbReference type="Pfam" id="PF12728"/>
    </source>
</evidence>
<dbReference type="InterPro" id="IPR009061">
    <property type="entry name" value="DNA-bd_dom_put_sf"/>
</dbReference>
<dbReference type="Pfam" id="PF12728">
    <property type="entry name" value="HTH_17"/>
    <property type="match status" value="1"/>
</dbReference>
<name>A0A0D0PTZ3_KITGR</name>
<evidence type="ECO:0000313" key="2">
    <source>
        <dbReference type="EMBL" id="KIQ63872.1"/>
    </source>
</evidence>
<keyword evidence="3" id="KW-1185">Reference proteome</keyword>
<protein>
    <submittedName>
        <fullName evidence="2">MerR family transcriptional regulator</fullName>
    </submittedName>
</protein>
<dbReference type="GO" id="GO:0003677">
    <property type="term" value="F:DNA binding"/>
    <property type="evidence" value="ECO:0007669"/>
    <property type="project" value="InterPro"/>
</dbReference>
<dbReference type="EMBL" id="JXZB01000004">
    <property type="protein sequence ID" value="KIQ63872.1"/>
    <property type="molecule type" value="Genomic_DNA"/>
</dbReference>
<dbReference type="PATRIC" id="fig|2064.6.peg.4516"/>
<organism evidence="2 3">
    <name type="scientific">Kitasatospora griseola</name>
    <name type="common">Streptomyces griseolosporeus</name>
    <dbReference type="NCBI Taxonomy" id="2064"/>
    <lineage>
        <taxon>Bacteria</taxon>
        <taxon>Bacillati</taxon>
        <taxon>Actinomycetota</taxon>
        <taxon>Actinomycetes</taxon>
        <taxon>Kitasatosporales</taxon>
        <taxon>Streptomycetaceae</taxon>
        <taxon>Kitasatospora</taxon>
    </lineage>
</organism>
<comment type="caution">
    <text evidence="2">The sequence shown here is derived from an EMBL/GenBank/DDBJ whole genome shotgun (WGS) entry which is preliminary data.</text>
</comment>
<reference evidence="2 3" key="1">
    <citation type="submission" date="2015-02" db="EMBL/GenBank/DDBJ databases">
        <title>Draft genome sequence of Kitasatospora griseola MF730-N6, a bafilomycin, terpentecin and satosporin producer.</title>
        <authorList>
            <person name="Arens J.C."/>
            <person name="Haltli B."/>
            <person name="Kerr R.G."/>
        </authorList>
    </citation>
    <scope>NUCLEOTIDE SEQUENCE [LARGE SCALE GENOMIC DNA]</scope>
    <source>
        <strain evidence="2 3">MF730-N6</strain>
    </source>
</reference>
<dbReference type="STRING" id="2064.TR51_21010"/>